<gene>
    <name evidence="4" type="ORF">AOQ84DRAFT_315604</name>
</gene>
<dbReference type="SUPFAM" id="SSF48371">
    <property type="entry name" value="ARM repeat"/>
    <property type="match status" value="3"/>
</dbReference>
<dbReference type="GO" id="GO:0006406">
    <property type="term" value="P:mRNA export from nucleus"/>
    <property type="evidence" value="ECO:0007669"/>
    <property type="project" value="InterPro"/>
</dbReference>
<protein>
    <submittedName>
        <fullName evidence="4">Cap binding protein</fullName>
    </submittedName>
</protein>
<feature type="compositionally biased region" description="Basic and acidic residues" evidence="1">
    <location>
        <begin position="1"/>
        <end position="16"/>
    </location>
</feature>
<proteinExistence type="predicted"/>
<dbReference type="InterPro" id="IPR027159">
    <property type="entry name" value="CBP80"/>
</dbReference>
<dbReference type="InterPro" id="IPR016024">
    <property type="entry name" value="ARM-type_fold"/>
</dbReference>
<feature type="compositionally biased region" description="Basic and acidic residues" evidence="1">
    <location>
        <begin position="27"/>
        <end position="44"/>
    </location>
</feature>
<reference evidence="4 5" key="1">
    <citation type="journal article" date="2016" name="Nat. Commun.">
        <title>Ectomycorrhizal ecology is imprinted in the genome of the dominant symbiotic fungus Cenococcum geophilum.</title>
        <authorList>
            <consortium name="DOE Joint Genome Institute"/>
            <person name="Peter M."/>
            <person name="Kohler A."/>
            <person name="Ohm R.A."/>
            <person name="Kuo A."/>
            <person name="Krutzmann J."/>
            <person name="Morin E."/>
            <person name="Arend M."/>
            <person name="Barry K.W."/>
            <person name="Binder M."/>
            <person name="Choi C."/>
            <person name="Clum A."/>
            <person name="Copeland A."/>
            <person name="Grisel N."/>
            <person name="Haridas S."/>
            <person name="Kipfer T."/>
            <person name="LaButti K."/>
            <person name="Lindquist E."/>
            <person name="Lipzen A."/>
            <person name="Maire R."/>
            <person name="Meier B."/>
            <person name="Mihaltcheva S."/>
            <person name="Molinier V."/>
            <person name="Murat C."/>
            <person name="Poggeler S."/>
            <person name="Quandt C.A."/>
            <person name="Sperisen C."/>
            <person name="Tritt A."/>
            <person name="Tisserant E."/>
            <person name="Crous P.W."/>
            <person name="Henrissat B."/>
            <person name="Nehls U."/>
            <person name="Egli S."/>
            <person name="Spatafora J.W."/>
            <person name="Grigoriev I.V."/>
            <person name="Martin F.M."/>
        </authorList>
    </citation>
    <scope>NUCLEOTIDE SEQUENCE [LARGE SCALE GENOMIC DNA]</scope>
    <source>
        <strain evidence="4 5">CBS 207.34</strain>
    </source>
</reference>
<dbReference type="OrthoDB" id="10252707at2759"/>
<feature type="region of interest" description="Disordered" evidence="1">
    <location>
        <begin position="1"/>
        <end position="44"/>
    </location>
</feature>
<evidence type="ECO:0000313" key="4">
    <source>
        <dbReference type="EMBL" id="OCL10352.1"/>
    </source>
</evidence>
<dbReference type="Gene3D" id="1.25.40.180">
    <property type="match status" value="3"/>
</dbReference>
<name>A0A8E2JV54_9PEZI</name>
<dbReference type="GO" id="GO:0005846">
    <property type="term" value="C:nuclear cap binding complex"/>
    <property type="evidence" value="ECO:0007669"/>
    <property type="project" value="InterPro"/>
</dbReference>
<dbReference type="InterPro" id="IPR015174">
    <property type="entry name" value="MIF4G-like_typ-2"/>
</dbReference>
<dbReference type="PANTHER" id="PTHR12412">
    <property type="entry name" value="CAP BINDING PROTEIN"/>
    <property type="match status" value="1"/>
</dbReference>
<dbReference type="InterPro" id="IPR015172">
    <property type="entry name" value="MIF4G-like_typ-1"/>
</dbReference>
<dbReference type="Pfam" id="PF09090">
    <property type="entry name" value="MIF4G_like_2"/>
    <property type="match status" value="1"/>
</dbReference>
<evidence type="ECO:0000259" key="2">
    <source>
        <dbReference type="Pfam" id="PF09088"/>
    </source>
</evidence>
<feature type="domain" description="MIF4G-like type 1" evidence="2">
    <location>
        <begin position="333"/>
        <end position="523"/>
    </location>
</feature>
<dbReference type="AlphaFoldDB" id="A0A8E2JV54"/>
<dbReference type="GO" id="GO:0000339">
    <property type="term" value="F:RNA cap binding"/>
    <property type="evidence" value="ECO:0007669"/>
    <property type="project" value="InterPro"/>
</dbReference>
<evidence type="ECO:0000259" key="3">
    <source>
        <dbReference type="Pfam" id="PF09090"/>
    </source>
</evidence>
<evidence type="ECO:0000256" key="1">
    <source>
        <dbReference type="SAM" id="MobiDB-lite"/>
    </source>
</evidence>
<evidence type="ECO:0000313" key="5">
    <source>
        <dbReference type="Proteomes" id="UP000250140"/>
    </source>
</evidence>
<dbReference type="GO" id="GO:0003729">
    <property type="term" value="F:mRNA binding"/>
    <property type="evidence" value="ECO:0007669"/>
    <property type="project" value="TreeGrafter"/>
</dbReference>
<keyword evidence="5" id="KW-1185">Reference proteome</keyword>
<feature type="domain" description="MIF4G-like type 2" evidence="3">
    <location>
        <begin position="540"/>
        <end position="793"/>
    </location>
</feature>
<dbReference type="FunFam" id="1.25.40.180:FF:000035">
    <property type="entry name" value="snRNA cap binding complex subunit (Gcr3)"/>
    <property type="match status" value="1"/>
</dbReference>
<accession>A0A8E2JV54</accession>
<dbReference type="EMBL" id="KV749256">
    <property type="protein sequence ID" value="OCL10352.1"/>
    <property type="molecule type" value="Genomic_DNA"/>
</dbReference>
<dbReference type="GO" id="GO:0005634">
    <property type="term" value="C:nucleus"/>
    <property type="evidence" value="ECO:0007669"/>
    <property type="project" value="TreeGrafter"/>
</dbReference>
<sequence>MADLDVRPEGRGEGGRGRWGGNRKRRFRDDDDFDRRPTRRRYEEPTASKLRKMLLSIAESPMRLPEDEAKDIARLLGENFEDDEIKDEFFDVFVRLIIEQPFKIPFAGAVILYANESKPEVTKEALRRVSERTQEFLNSGNWREFKLLFRFLACLQSLFEGDGVFSILHKLFDSAVDLQSANENDVVGLELVKIILLTLPYALVSAGSGLEDQAMDILQKTEIVASMRLPIESLVEAYTGHTEEKPVPYHSVIGLLQTQLQNEAARGWELSCIPRFSKPVARQGEGEDAMVTTPTMHPFPNITIPSPVNPGPKPLFPEAYFSLYADQDVETVPKTTDIAASLLRDALVDTINILDFNRTATAKFLIDLDCYWQPETFVKRATPFDKLRDVAGDKSTWKPEDMAVDAVFSQIFMLPNPEHKLIYYHSVITESCKIAPAAIAPSLGRAIRFLFKNLDVMDLELVYRFLDWFSHHLSNFEFRWKWTEWLDDIDRTNMHPKKAFIIGALDKEIRLSFAKRIRATLPEKYHPLIPEGKDKDTPDFKYADEKTPFALEGRQLCTQIRKKASEEDIQETINSIHVQAADLAIADVLVPSTDAFVTSICYIGSKSLSHVLSCIERSKERLLAIGPQSELARRQIVASVVDYWKDQPGIAVNIVDKLLNYTILSPMCVVQWALSDHLGAGEALSESWIFEMVAGTVGKVTNRVRQIVAARLQKGLPDEQVAMLDETLAKERDAMRALFKLIDDAVKAVAQGIADTFIEREGSGELSAEDAALIKAWGKRWQTVFIRKAQVEEAVVGEEAVEAKVKALSVEPASEENGIMDVAEAMNGEDDMV</sequence>
<dbReference type="GO" id="GO:0000184">
    <property type="term" value="P:nuclear-transcribed mRNA catabolic process, nonsense-mediated decay"/>
    <property type="evidence" value="ECO:0007669"/>
    <property type="project" value="TreeGrafter"/>
</dbReference>
<dbReference type="PANTHER" id="PTHR12412:SF2">
    <property type="entry name" value="NUCLEAR CAP-BINDING PROTEIN SUBUNIT 1"/>
    <property type="match status" value="1"/>
</dbReference>
<dbReference type="FunFam" id="1.25.40.180:FF:000079">
    <property type="entry name" value="Related to cap binding protein 80 (Cbp80)"/>
    <property type="match status" value="1"/>
</dbReference>
<dbReference type="FunFam" id="1.25.40.180:FF:000045">
    <property type="entry name" value="snRNA cap binding complex subunit (Gcr3), putative"/>
    <property type="match status" value="1"/>
</dbReference>
<dbReference type="Pfam" id="PF09088">
    <property type="entry name" value="MIF4G_like"/>
    <property type="match status" value="1"/>
</dbReference>
<dbReference type="Proteomes" id="UP000250140">
    <property type="component" value="Unassembled WGS sequence"/>
</dbReference>
<organism evidence="4 5">
    <name type="scientific">Glonium stellatum</name>
    <dbReference type="NCBI Taxonomy" id="574774"/>
    <lineage>
        <taxon>Eukaryota</taxon>
        <taxon>Fungi</taxon>
        <taxon>Dikarya</taxon>
        <taxon>Ascomycota</taxon>
        <taxon>Pezizomycotina</taxon>
        <taxon>Dothideomycetes</taxon>
        <taxon>Pleosporomycetidae</taxon>
        <taxon>Gloniales</taxon>
        <taxon>Gloniaceae</taxon>
        <taxon>Glonium</taxon>
    </lineage>
</organism>